<gene>
    <name evidence="1" type="ORF">KME25_17105</name>
</gene>
<reference evidence="1" key="2">
    <citation type="journal article" date="2022" name="Microbiol. Resour. Announc.">
        <title>Metagenome Sequencing to Explore Phylogenomics of Terrestrial Cyanobacteria.</title>
        <authorList>
            <person name="Ward R.D."/>
            <person name="Stajich J.E."/>
            <person name="Johansen J.R."/>
            <person name="Huntemann M."/>
            <person name="Clum A."/>
            <person name="Foster B."/>
            <person name="Foster B."/>
            <person name="Roux S."/>
            <person name="Palaniappan K."/>
            <person name="Varghese N."/>
            <person name="Mukherjee S."/>
            <person name="Reddy T.B.K."/>
            <person name="Daum C."/>
            <person name="Copeland A."/>
            <person name="Chen I.A."/>
            <person name="Ivanova N.N."/>
            <person name="Kyrpides N.C."/>
            <person name="Shapiro N."/>
            <person name="Eloe-Fadrosh E.A."/>
            <person name="Pietrasiak N."/>
        </authorList>
    </citation>
    <scope>NUCLEOTIDE SEQUENCE</scope>
    <source>
        <strain evidence="1">CPER-KK1</strain>
    </source>
</reference>
<organism evidence="1 2">
    <name type="scientific">Symplocastrum torsivum CPER-KK1</name>
    <dbReference type="NCBI Taxonomy" id="450513"/>
    <lineage>
        <taxon>Bacteria</taxon>
        <taxon>Bacillati</taxon>
        <taxon>Cyanobacteriota</taxon>
        <taxon>Cyanophyceae</taxon>
        <taxon>Oscillatoriophycideae</taxon>
        <taxon>Oscillatoriales</taxon>
        <taxon>Microcoleaceae</taxon>
        <taxon>Symplocastrum</taxon>
    </lineage>
</organism>
<accession>A0A951PNS6</accession>
<protein>
    <submittedName>
        <fullName evidence="1">Uncharacterized protein</fullName>
    </submittedName>
</protein>
<comment type="caution">
    <text evidence="1">The sequence shown here is derived from an EMBL/GenBank/DDBJ whole genome shotgun (WGS) entry which is preliminary data.</text>
</comment>
<evidence type="ECO:0000313" key="2">
    <source>
        <dbReference type="Proteomes" id="UP000753908"/>
    </source>
</evidence>
<sequence>MIEKKYLYNKGVSYRSFFVCPIVHPNGYTYRCLRPQDNPEIQLGGGLFASIAEALEAGKRYLDREWQYQHELSHYKRLLETQTISNEEYHLNKCSLDQAIWGLS</sequence>
<dbReference type="Proteomes" id="UP000753908">
    <property type="component" value="Unassembled WGS sequence"/>
</dbReference>
<name>A0A951PNS6_9CYAN</name>
<proteinExistence type="predicted"/>
<evidence type="ECO:0000313" key="1">
    <source>
        <dbReference type="EMBL" id="MBW4546143.1"/>
    </source>
</evidence>
<reference evidence="1" key="1">
    <citation type="submission" date="2021-05" db="EMBL/GenBank/DDBJ databases">
        <authorList>
            <person name="Pietrasiak N."/>
            <person name="Ward R."/>
            <person name="Stajich J.E."/>
            <person name="Kurbessoian T."/>
        </authorList>
    </citation>
    <scope>NUCLEOTIDE SEQUENCE</scope>
    <source>
        <strain evidence="1">CPER-KK1</strain>
    </source>
</reference>
<dbReference type="EMBL" id="JAHHIF010000021">
    <property type="protein sequence ID" value="MBW4546143.1"/>
    <property type="molecule type" value="Genomic_DNA"/>
</dbReference>
<dbReference type="AlphaFoldDB" id="A0A951PNS6"/>